<evidence type="ECO:0008006" key="5">
    <source>
        <dbReference type="Google" id="ProtNLM"/>
    </source>
</evidence>
<keyword evidence="2" id="KW-0472">Membrane</keyword>
<keyword evidence="2" id="KW-0812">Transmembrane</keyword>
<dbReference type="Proteomes" id="UP000077521">
    <property type="component" value="Unassembled WGS sequence"/>
</dbReference>
<keyword evidence="4" id="KW-1185">Reference proteome</keyword>
<comment type="caution">
    <text evidence="3">The sequence shown here is derived from an EMBL/GenBank/DDBJ whole genome shotgun (WGS) entry which is preliminary data.</text>
</comment>
<dbReference type="EMBL" id="LWDF02000132">
    <property type="protein sequence ID" value="KAE8256389.1"/>
    <property type="molecule type" value="Genomic_DNA"/>
</dbReference>
<feature type="compositionally biased region" description="Polar residues" evidence="1">
    <location>
        <begin position="22"/>
        <end position="38"/>
    </location>
</feature>
<name>A0A177TUD0_9BASI</name>
<evidence type="ECO:0000313" key="3">
    <source>
        <dbReference type="EMBL" id="KAE8256389.1"/>
    </source>
</evidence>
<evidence type="ECO:0000256" key="1">
    <source>
        <dbReference type="SAM" id="MobiDB-lite"/>
    </source>
</evidence>
<feature type="transmembrane region" description="Helical" evidence="2">
    <location>
        <begin position="120"/>
        <end position="146"/>
    </location>
</feature>
<evidence type="ECO:0000256" key="2">
    <source>
        <dbReference type="SAM" id="Phobius"/>
    </source>
</evidence>
<dbReference type="Gene3D" id="2.60.40.1820">
    <property type="match status" value="1"/>
</dbReference>
<feature type="region of interest" description="Disordered" evidence="1">
    <location>
        <begin position="1"/>
        <end position="92"/>
    </location>
</feature>
<sequence length="377" mass="40295">MSHQHTADAAGGGGGEYAFKSPYSQASYDHHPTTTTADTNEHGFIDSDPPTTTTTTTKERAELYSNTLNNTPNDYPTKSHTPIPLAGDGSSAPAAAYGRTGIWTHKHKSAFQRRSTPVKLIRSLCCIIIITLIIVLSAVLLIITFARPPNVAIGAITSNQTIPTLGRTTLSFNMTVDITVANPNAISATITELEAVGFDQVRPTVPIGQGKITNVNIDKNANTTFTLPFLVSYDSSSDGDRSLITDIATKCGWLSGTSPSNLDFTFKMNAHLSVLSLAIPFSFAVSPSFKCPISAGSISSLLGQAGGSLDDILKGLGIGGRSLEEVEDAIGKERRLLLTKPDDISLTLRDLQLEHLLTDWRKRAAGLIEARNVKTDL</sequence>
<keyword evidence="2" id="KW-1133">Transmembrane helix</keyword>
<evidence type="ECO:0000313" key="4">
    <source>
        <dbReference type="Proteomes" id="UP000077521"/>
    </source>
</evidence>
<accession>A0A177TUD0</accession>
<reference evidence="3" key="2">
    <citation type="journal article" date="2019" name="IMA Fungus">
        <title>Genome sequencing and comparison of five Tilletia species to identify candidate genes for the detection of regulated species infecting wheat.</title>
        <authorList>
            <person name="Nguyen H.D.T."/>
            <person name="Sultana T."/>
            <person name="Kesanakurti P."/>
            <person name="Hambleton S."/>
        </authorList>
    </citation>
    <scope>NUCLEOTIDE SEQUENCE</scope>
    <source>
        <strain evidence="3">DAOMC 236416</strain>
    </source>
</reference>
<organism evidence="3 4">
    <name type="scientific">Tilletia indica</name>
    <dbReference type="NCBI Taxonomy" id="43049"/>
    <lineage>
        <taxon>Eukaryota</taxon>
        <taxon>Fungi</taxon>
        <taxon>Dikarya</taxon>
        <taxon>Basidiomycota</taxon>
        <taxon>Ustilaginomycotina</taxon>
        <taxon>Exobasidiomycetes</taxon>
        <taxon>Tilletiales</taxon>
        <taxon>Tilletiaceae</taxon>
        <taxon>Tilletia</taxon>
    </lineage>
</organism>
<dbReference type="AlphaFoldDB" id="A0A177TUD0"/>
<feature type="compositionally biased region" description="Polar residues" evidence="1">
    <location>
        <begin position="64"/>
        <end position="80"/>
    </location>
</feature>
<dbReference type="SUPFAM" id="SSF117070">
    <property type="entry name" value="LEA14-like"/>
    <property type="match status" value="1"/>
</dbReference>
<protein>
    <recommendedName>
        <fullName evidence="5">Late embryogenesis abundant protein LEA-2 subgroup domain-containing protein</fullName>
    </recommendedName>
</protein>
<reference evidence="3" key="1">
    <citation type="submission" date="2016-04" db="EMBL/GenBank/DDBJ databases">
        <authorList>
            <person name="Nguyen H.D."/>
            <person name="Samba Siva P."/>
            <person name="Cullis J."/>
            <person name="Levesque C.A."/>
            <person name="Hambleton S."/>
        </authorList>
    </citation>
    <scope>NUCLEOTIDE SEQUENCE</scope>
    <source>
        <strain evidence="3">DAOMC 236416</strain>
    </source>
</reference>
<proteinExistence type="predicted"/>
<gene>
    <name evidence="3" type="ORF">A4X13_0g2669</name>
</gene>